<keyword evidence="3" id="KW-1185">Reference proteome</keyword>
<reference evidence="2" key="1">
    <citation type="journal article" date="2018" name="Genome Biol. Evol.">
        <title>Genomics and development of Lentinus tigrinus, a white-rot wood-decaying mushroom with dimorphic fruiting bodies.</title>
        <authorList>
            <person name="Wu B."/>
            <person name="Xu Z."/>
            <person name="Knudson A."/>
            <person name="Carlson A."/>
            <person name="Chen N."/>
            <person name="Kovaka S."/>
            <person name="LaButti K."/>
            <person name="Lipzen A."/>
            <person name="Pennachio C."/>
            <person name="Riley R."/>
            <person name="Schakwitz W."/>
            <person name="Umezawa K."/>
            <person name="Ohm R.A."/>
            <person name="Grigoriev I.V."/>
            <person name="Nagy L.G."/>
            <person name="Gibbons J."/>
            <person name="Hibbett D."/>
        </authorList>
    </citation>
    <scope>NUCLEOTIDE SEQUENCE [LARGE SCALE GENOMIC DNA]</scope>
    <source>
        <strain evidence="2">ALCF2SS1-6</strain>
    </source>
</reference>
<protein>
    <submittedName>
        <fullName evidence="2">Uncharacterized protein</fullName>
    </submittedName>
</protein>
<evidence type="ECO:0000313" key="3">
    <source>
        <dbReference type="Proteomes" id="UP000313359"/>
    </source>
</evidence>
<sequence>MSGTRCGGRSSAGKRMASKVGMLLFMARAGAGLLSGEAEDRELIYATKSSIARPGKGAGHFPDRPEVDLTEGLEVCQLGRG</sequence>
<dbReference type="AlphaFoldDB" id="A0A5C2SE70"/>
<dbReference type="Proteomes" id="UP000313359">
    <property type="component" value="Unassembled WGS sequence"/>
</dbReference>
<evidence type="ECO:0000313" key="2">
    <source>
        <dbReference type="EMBL" id="RPD62040.1"/>
    </source>
</evidence>
<evidence type="ECO:0000256" key="1">
    <source>
        <dbReference type="SAM" id="SignalP"/>
    </source>
</evidence>
<feature type="signal peptide" evidence="1">
    <location>
        <begin position="1"/>
        <end position="32"/>
    </location>
</feature>
<dbReference type="EMBL" id="ML122260">
    <property type="protein sequence ID" value="RPD62040.1"/>
    <property type="molecule type" value="Genomic_DNA"/>
</dbReference>
<accession>A0A5C2SE70</accession>
<keyword evidence="1" id="KW-0732">Signal</keyword>
<proteinExistence type="predicted"/>
<gene>
    <name evidence="2" type="ORF">L227DRAFT_47792</name>
</gene>
<name>A0A5C2SE70_9APHY</name>
<feature type="chain" id="PRO_5023108732" evidence="1">
    <location>
        <begin position="33"/>
        <end position="81"/>
    </location>
</feature>
<organism evidence="2 3">
    <name type="scientific">Lentinus tigrinus ALCF2SS1-6</name>
    <dbReference type="NCBI Taxonomy" id="1328759"/>
    <lineage>
        <taxon>Eukaryota</taxon>
        <taxon>Fungi</taxon>
        <taxon>Dikarya</taxon>
        <taxon>Basidiomycota</taxon>
        <taxon>Agaricomycotina</taxon>
        <taxon>Agaricomycetes</taxon>
        <taxon>Polyporales</taxon>
        <taxon>Polyporaceae</taxon>
        <taxon>Lentinus</taxon>
    </lineage>
</organism>